<dbReference type="GO" id="GO:0005634">
    <property type="term" value="C:nucleus"/>
    <property type="evidence" value="ECO:0007669"/>
    <property type="project" value="TreeGrafter"/>
</dbReference>
<dbReference type="PROSITE" id="PS00108">
    <property type="entry name" value="PROTEIN_KINASE_ST"/>
    <property type="match status" value="1"/>
</dbReference>
<feature type="compositionally biased region" description="Polar residues" evidence="7">
    <location>
        <begin position="262"/>
        <end position="280"/>
    </location>
</feature>
<evidence type="ECO:0000259" key="8">
    <source>
        <dbReference type="PROSITE" id="PS50011"/>
    </source>
</evidence>
<feature type="region of interest" description="Disordered" evidence="7">
    <location>
        <begin position="1298"/>
        <end position="1319"/>
    </location>
</feature>
<dbReference type="InterPro" id="IPR000719">
    <property type="entry name" value="Prot_kinase_dom"/>
</dbReference>
<dbReference type="PROSITE" id="PS00107">
    <property type="entry name" value="PROTEIN_KINASE_ATP"/>
    <property type="match status" value="1"/>
</dbReference>
<dbReference type="InterPro" id="IPR008271">
    <property type="entry name" value="Ser/Thr_kinase_AS"/>
</dbReference>
<dbReference type="SUPFAM" id="SSF56112">
    <property type="entry name" value="Protein kinase-like (PK-like)"/>
    <property type="match status" value="1"/>
</dbReference>
<protein>
    <recommendedName>
        <fullName evidence="12">Non-specific serine/threonine protein kinase</fullName>
    </recommendedName>
</protein>
<keyword evidence="11" id="KW-1185">Reference proteome</keyword>
<dbReference type="PANTHER" id="PTHR11042:SF136">
    <property type="entry name" value="EIF-2-ALPHA KINASE GCN2"/>
    <property type="match status" value="1"/>
</dbReference>
<dbReference type="InterPro" id="IPR050339">
    <property type="entry name" value="CC_SR_Kinase"/>
</dbReference>
<feature type="region of interest" description="Disordered" evidence="7">
    <location>
        <begin position="258"/>
        <end position="312"/>
    </location>
</feature>
<dbReference type="GO" id="GO:0004694">
    <property type="term" value="F:eukaryotic translation initiation factor 2alpha kinase activity"/>
    <property type="evidence" value="ECO:0007669"/>
    <property type="project" value="TreeGrafter"/>
</dbReference>
<evidence type="ECO:0000259" key="9">
    <source>
        <dbReference type="PROSITE" id="PS50908"/>
    </source>
</evidence>
<keyword evidence="1" id="KW-0808">Transferase</keyword>
<evidence type="ECO:0000256" key="3">
    <source>
        <dbReference type="ARBA" id="ARBA00022777"/>
    </source>
</evidence>
<dbReference type="Gene3D" id="1.10.510.10">
    <property type="entry name" value="Transferase(Phosphotransferase) domain 1"/>
    <property type="match status" value="1"/>
</dbReference>
<evidence type="ECO:0000256" key="4">
    <source>
        <dbReference type="ARBA" id="ARBA00022840"/>
    </source>
</evidence>
<comment type="caution">
    <text evidence="10">The sequence shown here is derived from an EMBL/GenBank/DDBJ whole genome shotgun (WGS) entry which is preliminary data.</text>
</comment>
<dbReference type="InterPro" id="IPR006575">
    <property type="entry name" value="RWD_dom"/>
</dbReference>
<dbReference type="Pfam" id="PF05773">
    <property type="entry name" value="RWD"/>
    <property type="match status" value="1"/>
</dbReference>
<sequence length="1463" mass="159269">MNSDSVEEEERQLELLALQSMYPQELRVIESTDEIHLEVDVAPRPDATTASPGQFGVTLTFHLPPGYPHQGARARARVGVARLAGSTCGPTRAEVERLRRSIQTVCEDAAKRRAVVCFDVIDLALRSLEDCLKAAEQRDRVQDARGGLHAQMLERESRAEAQRRAEEEQREAEVLRRRQELLEAQRQMEEMLHRERLAAEERMLRKMALRDDTALPVGVDAERSCSLRGGVADRTIPEATIRSALFADAVDAVGELGEGESASDSTDTGGAASDSATHSEGSLLGADVESDTGGAASDNTTHSNGRLSGSDVEGAFDTEARQRLLQLLLARSLNQMRPEQRRACRRALRQRLGVRLSRPDEERQWLRRRLGRRLCRWLLGSVDGDPVDALRSPTRNGAATSVSSTSATLSLPTRSRFEEDFQRLSLLGRGGFGAVFKVRQRLDGRVYAVKLIPLYAPDLEDPRILRETTTLSRLSHPRCVRYYNCWVESCEALRRLESSTTTAVGDDADGERTRWHEILHEPSLSATGSDATGPLVAFLFVQMEYCPRTLRQFIDEEVDVGIDLWAIFRQIVEGVHYLHSLGLLHRDLKPTNIFVVGGRGRSRSPQRGPTNDADLLPEGEDEEDAVSVKIGDFGLATTVSIASLAEQIFAPTANEVRKPSTAAATVAERELTQSVGTAYYRAPELSRRTATPGPASPTAGAHAYDTKVDIFSLGIVLFELFYGPLTPDNGAPGGFPTAFERHLVLTALRERLELPESFEKNLPRQSALIRLLLARDPQRRPTASELLRMLPAKPENEYVAELLHSIAEPMTAGDRKLRQRALRALFRSPWSGRGRHRRRAAPVGRAAVSTALQSARQVLALHGLSEWHLADSGGVSTTPPRSDAPIESADAGAREAVPLLAPDGGCLWLRTDLGGDALGPCEEEQAAHVQPALGDGGCYRIGPVWRQVPPAVAAVVDELAAPHSRHPSLALRLARLHQGGVFRYPWPPAMTGPSPERAAAPRDATALARAGLWIPTTLIEADWLLPRVAWQRPEVVAEALSVAIEWAHCSSHTAAAPGRAVLSPQPLRHPPATTSTEVNHRLRVRIGHVQLNRAVYAALESAAASTGPDVMMQLRSALAEHAYLGWADALRCLPADHMAHSARAKPAMARLESLCLNTVQMPPHIAAARLLEALAAGVDVALEHIRQTLRHWQLLMGVDRAAAAAAAADKDGSSEPWLAQAPMLPPVSLDAFLWPRGPGADRFVLGDGIQFEVARVTPESTAGRPGARRKRSTFAMESVVAFGGQWRQSLPRAEFRREDGVLASSSPSSSSTTKSAADGTQCGVGVVMTAAGGGNPFEVPSEYAVRSDAPPAVWLGASAEDADDAAVSAMCERLVGELRRHHIRCVWSATVVRVEQAQQRGCRLLVLADPPTNTLRVRRILSCAPTRAAKEREVVLHADAPTMPQLARRLCEVAADLLSKEAC</sequence>
<dbReference type="Proteomes" id="UP001301350">
    <property type="component" value="Unassembled WGS sequence"/>
</dbReference>
<dbReference type="GO" id="GO:0005524">
    <property type="term" value="F:ATP binding"/>
    <property type="evidence" value="ECO:0007669"/>
    <property type="project" value="UniProtKB-UniRule"/>
</dbReference>
<dbReference type="PROSITE" id="PS50011">
    <property type="entry name" value="PROTEIN_KINASE_DOM"/>
    <property type="match status" value="1"/>
</dbReference>
<dbReference type="Gene3D" id="3.10.110.10">
    <property type="entry name" value="Ubiquitin Conjugating Enzyme"/>
    <property type="match status" value="1"/>
</dbReference>
<dbReference type="InterPro" id="IPR011009">
    <property type="entry name" value="Kinase-like_dom_sf"/>
</dbReference>
<evidence type="ECO:0000313" key="11">
    <source>
        <dbReference type="Proteomes" id="UP001301350"/>
    </source>
</evidence>
<reference evidence="10 11" key="1">
    <citation type="submission" date="2022-07" db="EMBL/GenBank/DDBJ databases">
        <title>Genome-wide signatures of adaptation to extreme environments.</title>
        <authorList>
            <person name="Cho C.H."/>
            <person name="Yoon H.S."/>
        </authorList>
    </citation>
    <scope>NUCLEOTIDE SEQUENCE [LARGE SCALE GENOMIC DNA]</scope>
    <source>
        <strain evidence="10 11">DBV 063 E5</strain>
    </source>
</reference>
<dbReference type="Pfam" id="PF00069">
    <property type="entry name" value="Pkinase"/>
    <property type="match status" value="2"/>
</dbReference>
<name>A0AAV9IX22_CYACA</name>
<evidence type="ECO:0008006" key="12">
    <source>
        <dbReference type="Google" id="ProtNLM"/>
    </source>
</evidence>
<feature type="region of interest" description="Disordered" evidence="7">
    <location>
        <begin position="598"/>
        <end position="621"/>
    </location>
</feature>
<feature type="domain" description="RWD" evidence="9">
    <location>
        <begin position="13"/>
        <end position="131"/>
    </location>
</feature>
<evidence type="ECO:0000256" key="5">
    <source>
        <dbReference type="ARBA" id="ARBA00037982"/>
    </source>
</evidence>
<dbReference type="Gene3D" id="3.30.200.20">
    <property type="entry name" value="Phosphorylase Kinase, domain 1"/>
    <property type="match status" value="1"/>
</dbReference>
<proteinExistence type="inferred from homology"/>
<accession>A0AAV9IX22</accession>
<dbReference type="PANTHER" id="PTHR11042">
    <property type="entry name" value="EUKARYOTIC TRANSLATION INITIATION FACTOR 2-ALPHA KINASE EIF2-ALPHA KINASE -RELATED"/>
    <property type="match status" value="1"/>
</dbReference>
<dbReference type="GO" id="GO:0005829">
    <property type="term" value="C:cytosol"/>
    <property type="evidence" value="ECO:0007669"/>
    <property type="project" value="TreeGrafter"/>
</dbReference>
<gene>
    <name evidence="10" type="ORF">CDCA_CDCA09G2646</name>
</gene>
<dbReference type="PROSITE" id="PS50908">
    <property type="entry name" value="RWD"/>
    <property type="match status" value="1"/>
</dbReference>
<organism evidence="10 11">
    <name type="scientific">Cyanidium caldarium</name>
    <name type="common">Red alga</name>
    <dbReference type="NCBI Taxonomy" id="2771"/>
    <lineage>
        <taxon>Eukaryota</taxon>
        <taxon>Rhodophyta</taxon>
        <taxon>Bangiophyceae</taxon>
        <taxon>Cyanidiales</taxon>
        <taxon>Cyanidiaceae</taxon>
        <taxon>Cyanidium</taxon>
    </lineage>
</organism>
<keyword evidence="2 6" id="KW-0547">Nucleotide-binding</keyword>
<evidence type="ECO:0000256" key="2">
    <source>
        <dbReference type="ARBA" id="ARBA00022741"/>
    </source>
</evidence>
<evidence type="ECO:0000256" key="6">
    <source>
        <dbReference type="PROSITE-ProRule" id="PRU10141"/>
    </source>
</evidence>
<evidence type="ECO:0000256" key="7">
    <source>
        <dbReference type="SAM" id="MobiDB-lite"/>
    </source>
</evidence>
<feature type="compositionally biased region" description="Polar residues" evidence="7">
    <location>
        <begin position="297"/>
        <end position="307"/>
    </location>
</feature>
<feature type="compositionally biased region" description="Basic and acidic residues" evidence="7">
    <location>
        <begin position="152"/>
        <end position="171"/>
    </location>
</feature>
<keyword evidence="3" id="KW-0418">Kinase</keyword>
<evidence type="ECO:0000313" key="10">
    <source>
        <dbReference type="EMBL" id="KAK4536621.1"/>
    </source>
</evidence>
<dbReference type="EMBL" id="JANCYW010000009">
    <property type="protein sequence ID" value="KAK4536621.1"/>
    <property type="molecule type" value="Genomic_DNA"/>
</dbReference>
<feature type="region of interest" description="Disordered" evidence="7">
    <location>
        <begin position="149"/>
        <end position="171"/>
    </location>
</feature>
<dbReference type="InterPro" id="IPR017441">
    <property type="entry name" value="Protein_kinase_ATP_BS"/>
</dbReference>
<feature type="compositionally biased region" description="Low complexity" evidence="7">
    <location>
        <begin position="1303"/>
        <end position="1319"/>
    </location>
</feature>
<feature type="domain" description="Protein kinase" evidence="8">
    <location>
        <begin position="421"/>
        <end position="799"/>
    </location>
</feature>
<keyword evidence="4 6" id="KW-0067">ATP-binding</keyword>
<comment type="similarity">
    <text evidence="5">Belongs to the protein kinase superfamily. Ser/Thr protein kinase family. GCN2 subfamily.</text>
</comment>
<evidence type="ECO:0000256" key="1">
    <source>
        <dbReference type="ARBA" id="ARBA00022679"/>
    </source>
</evidence>
<dbReference type="SUPFAM" id="SSF54495">
    <property type="entry name" value="UBC-like"/>
    <property type="match status" value="1"/>
</dbReference>
<dbReference type="InterPro" id="IPR016135">
    <property type="entry name" value="UBQ-conjugating_enzyme/RWD"/>
</dbReference>
<feature type="binding site" evidence="6">
    <location>
        <position position="450"/>
    </location>
    <ligand>
        <name>ATP</name>
        <dbReference type="ChEBI" id="CHEBI:30616"/>
    </ligand>
</feature>
<dbReference type="SMART" id="SM00220">
    <property type="entry name" value="S_TKc"/>
    <property type="match status" value="1"/>
</dbReference>